<proteinExistence type="predicted"/>
<dbReference type="OrthoDB" id="1043955at2"/>
<keyword evidence="2" id="KW-1185">Reference proteome</keyword>
<evidence type="ECO:0000313" key="1">
    <source>
        <dbReference type="EMBL" id="AUP79584.1"/>
    </source>
</evidence>
<dbReference type="PROSITE" id="PS51257">
    <property type="entry name" value="PROKAR_LIPOPROTEIN"/>
    <property type="match status" value="1"/>
</dbReference>
<accession>A0A2K9PRA0</accession>
<dbReference type="KEGG" id="fek:C1H87_13050"/>
<evidence type="ECO:0000313" key="2">
    <source>
        <dbReference type="Proteomes" id="UP000235826"/>
    </source>
</evidence>
<dbReference type="Proteomes" id="UP000235826">
    <property type="component" value="Chromosome"/>
</dbReference>
<sequence>MRYLISSFCLLFIACGSYSKKRNFQIQTTSNKTIHNPYFSNEKKDYVYKANITVRDNNFGGILIVKKLGEAHHRIVFTTEMGNKIFDFSFLNDTFKVNFIIETIDKAILINILKKDFKALVQEKIPVIKSYSSQDTLVYETALGNKKHFYFKTKQLDKIARVKNGKEKVTFLFLEINDNIANQIKISHSNIKLKINLKSIN</sequence>
<dbReference type="AlphaFoldDB" id="A0A2K9PRA0"/>
<organism evidence="1 2">
    <name type="scientific">Flavivirga eckloniae</name>
    <dbReference type="NCBI Taxonomy" id="1803846"/>
    <lineage>
        <taxon>Bacteria</taxon>
        <taxon>Pseudomonadati</taxon>
        <taxon>Bacteroidota</taxon>
        <taxon>Flavobacteriia</taxon>
        <taxon>Flavobacteriales</taxon>
        <taxon>Flavobacteriaceae</taxon>
        <taxon>Flavivirga</taxon>
    </lineage>
</organism>
<evidence type="ECO:0008006" key="3">
    <source>
        <dbReference type="Google" id="ProtNLM"/>
    </source>
</evidence>
<dbReference type="EMBL" id="CP025791">
    <property type="protein sequence ID" value="AUP79584.1"/>
    <property type="molecule type" value="Genomic_DNA"/>
</dbReference>
<gene>
    <name evidence="1" type="ORF">C1H87_13050</name>
</gene>
<dbReference type="RefSeq" id="WP_102756238.1">
    <property type="nucleotide sequence ID" value="NZ_CP025791.1"/>
</dbReference>
<name>A0A2K9PRA0_9FLAO</name>
<reference evidence="1 2" key="1">
    <citation type="submission" date="2018-01" db="EMBL/GenBank/DDBJ databases">
        <title>Complete genome sequence of Flavivirga eckloniae ECD14 isolated from seaweed Ecklonia cava.</title>
        <authorList>
            <person name="Lee J.H."/>
            <person name="Baik K.S."/>
            <person name="Seong C.N."/>
        </authorList>
    </citation>
    <scope>NUCLEOTIDE SEQUENCE [LARGE SCALE GENOMIC DNA]</scope>
    <source>
        <strain evidence="1 2">ECD14</strain>
    </source>
</reference>
<protein>
    <recommendedName>
        <fullName evidence="3">DUF4292 domain-containing protein</fullName>
    </recommendedName>
</protein>